<keyword evidence="1" id="KW-0812">Transmembrane</keyword>
<keyword evidence="3" id="KW-1185">Reference proteome</keyword>
<dbReference type="EMBL" id="KZ293491">
    <property type="protein sequence ID" value="PBK60131.1"/>
    <property type="molecule type" value="Genomic_DNA"/>
</dbReference>
<keyword evidence="1" id="KW-0472">Membrane</keyword>
<dbReference type="AlphaFoldDB" id="A0A2H3AMS4"/>
<feature type="transmembrane region" description="Helical" evidence="1">
    <location>
        <begin position="12"/>
        <end position="31"/>
    </location>
</feature>
<evidence type="ECO:0000313" key="3">
    <source>
        <dbReference type="Proteomes" id="UP000218334"/>
    </source>
</evidence>
<dbReference type="Proteomes" id="UP000218334">
    <property type="component" value="Unassembled WGS sequence"/>
</dbReference>
<sequence>MQSFLPGPFYAIFWKIICARVFFGICPFCGVRRRLSRRLGSIHVPEHRAHEGALQPGPKSQTKKRGSTRVEHCGLVWV</sequence>
<name>A0A2H3AMS4_9AGAR</name>
<gene>
    <name evidence="2" type="ORF">ARMSODRAFT_734602</name>
</gene>
<evidence type="ECO:0000256" key="1">
    <source>
        <dbReference type="SAM" id="Phobius"/>
    </source>
</evidence>
<organism evidence="2 3">
    <name type="scientific">Armillaria solidipes</name>
    <dbReference type="NCBI Taxonomy" id="1076256"/>
    <lineage>
        <taxon>Eukaryota</taxon>
        <taxon>Fungi</taxon>
        <taxon>Dikarya</taxon>
        <taxon>Basidiomycota</taxon>
        <taxon>Agaricomycotina</taxon>
        <taxon>Agaricomycetes</taxon>
        <taxon>Agaricomycetidae</taxon>
        <taxon>Agaricales</taxon>
        <taxon>Marasmiineae</taxon>
        <taxon>Physalacriaceae</taxon>
        <taxon>Armillaria</taxon>
    </lineage>
</organism>
<keyword evidence="1" id="KW-1133">Transmembrane helix</keyword>
<protein>
    <submittedName>
        <fullName evidence="2">Uncharacterized protein</fullName>
    </submittedName>
</protein>
<reference evidence="3" key="1">
    <citation type="journal article" date="2017" name="Nat. Ecol. Evol.">
        <title>Genome expansion and lineage-specific genetic innovations in the forest pathogenic fungi Armillaria.</title>
        <authorList>
            <person name="Sipos G."/>
            <person name="Prasanna A.N."/>
            <person name="Walter M.C."/>
            <person name="O'Connor E."/>
            <person name="Balint B."/>
            <person name="Krizsan K."/>
            <person name="Kiss B."/>
            <person name="Hess J."/>
            <person name="Varga T."/>
            <person name="Slot J."/>
            <person name="Riley R."/>
            <person name="Boka B."/>
            <person name="Rigling D."/>
            <person name="Barry K."/>
            <person name="Lee J."/>
            <person name="Mihaltcheva S."/>
            <person name="LaButti K."/>
            <person name="Lipzen A."/>
            <person name="Waldron R."/>
            <person name="Moloney N.M."/>
            <person name="Sperisen C."/>
            <person name="Kredics L."/>
            <person name="Vagvoelgyi C."/>
            <person name="Patrignani A."/>
            <person name="Fitzpatrick D."/>
            <person name="Nagy I."/>
            <person name="Doyle S."/>
            <person name="Anderson J.B."/>
            <person name="Grigoriev I.V."/>
            <person name="Gueldener U."/>
            <person name="Muensterkoetter M."/>
            <person name="Nagy L.G."/>
        </authorList>
    </citation>
    <scope>NUCLEOTIDE SEQUENCE [LARGE SCALE GENOMIC DNA]</scope>
    <source>
        <strain evidence="3">28-4</strain>
    </source>
</reference>
<evidence type="ECO:0000313" key="2">
    <source>
        <dbReference type="EMBL" id="PBK60131.1"/>
    </source>
</evidence>
<accession>A0A2H3AMS4</accession>
<proteinExistence type="predicted"/>